<gene>
    <name evidence="2" type="ORF">D9M09_00440</name>
</gene>
<protein>
    <submittedName>
        <fullName evidence="2">DUF2975 domain-containing protein</fullName>
    </submittedName>
</protein>
<name>A0A3G2E3E4_9BURK</name>
<accession>A0A3G2E3E4</accession>
<keyword evidence="1" id="KW-0472">Membrane</keyword>
<dbReference type="AlphaFoldDB" id="A0A3G2E3E4"/>
<feature type="transmembrane region" description="Helical" evidence="1">
    <location>
        <begin position="161"/>
        <end position="178"/>
    </location>
</feature>
<feature type="transmembrane region" description="Helical" evidence="1">
    <location>
        <begin position="118"/>
        <end position="141"/>
    </location>
</feature>
<reference evidence="2 3" key="1">
    <citation type="submission" date="2018-10" db="EMBL/GenBank/DDBJ databases">
        <title>Effects of UV and annual dynamics of microbial communities in freshwater RAS systems.</title>
        <authorList>
            <person name="Bekkelund A.K."/>
            <person name="Hansen B.R."/>
            <person name="Stokken H."/>
            <person name="Eriksen B.F."/>
            <person name="Kashulin N.A."/>
        </authorList>
    </citation>
    <scope>NUCLEOTIDE SEQUENCE [LARGE SCALE GENOMIC DNA]</scope>
    <source>
        <strain evidence="2 3">BHSEK</strain>
    </source>
</reference>
<proteinExistence type="predicted"/>
<dbReference type="EMBL" id="CP033019">
    <property type="protein sequence ID" value="AYM74442.1"/>
    <property type="molecule type" value="Genomic_DNA"/>
</dbReference>
<evidence type="ECO:0000256" key="1">
    <source>
        <dbReference type="SAM" id="Phobius"/>
    </source>
</evidence>
<keyword evidence="3" id="KW-1185">Reference proteome</keyword>
<sequence length="191" mass="20849">MKKNPTGPAALSRRVRYGVSGFFVLYLLLTVLGWLAPAPAAQGSLGGAGMYELLLQLQSQPFERLAAMPLWQRGLGLALALPALCVLGDAVRQLALVLRQFEQGVYFTPQVARHFRRFAGGLLLGTVLTLLEPTVRGMLFGLLEEGTRQLRLVIDITGGDLWTLLLCSVFFALAQILHEGQRLADENSGFI</sequence>
<keyword evidence="1" id="KW-1133">Transmembrane helix</keyword>
<dbReference type="Proteomes" id="UP000279594">
    <property type="component" value="Chromosome"/>
</dbReference>
<dbReference type="RefSeq" id="WP_121668342.1">
    <property type="nucleotide sequence ID" value="NZ_CP033019.1"/>
</dbReference>
<organism evidence="2 3">
    <name type="scientific">Janthinobacterium agaricidamnosum</name>
    <dbReference type="NCBI Taxonomy" id="55508"/>
    <lineage>
        <taxon>Bacteria</taxon>
        <taxon>Pseudomonadati</taxon>
        <taxon>Pseudomonadota</taxon>
        <taxon>Betaproteobacteria</taxon>
        <taxon>Burkholderiales</taxon>
        <taxon>Oxalobacteraceae</taxon>
        <taxon>Janthinobacterium</taxon>
    </lineage>
</organism>
<feature type="transmembrane region" description="Helical" evidence="1">
    <location>
        <begin position="75"/>
        <end position="98"/>
    </location>
</feature>
<evidence type="ECO:0000313" key="3">
    <source>
        <dbReference type="Proteomes" id="UP000279594"/>
    </source>
</evidence>
<evidence type="ECO:0000313" key="2">
    <source>
        <dbReference type="EMBL" id="AYM74442.1"/>
    </source>
</evidence>
<keyword evidence="1" id="KW-0812">Transmembrane</keyword>